<dbReference type="RefSeq" id="WP_124320375.1">
    <property type="nucleotide sequence ID" value="NZ_CP027753.1"/>
</dbReference>
<evidence type="ECO:0000313" key="1">
    <source>
        <dbReference type="EMBL" id="AZE48395.1"/>
    </source>
</evidence>
<dbReference type="EMBL" id="CP027753">
    <property type="protein sequence ID" value="AZE48395.1"/>
    <property type="molecule type" value="Genomic_DNA"/>
</dbReference>
<evidence type="ECO:0000313" key="2">
    <source>
        <dbReference type="Proteomes" id="UP000268048"/>
    </source>
</evidence>
<dbReference type="Proteomes" id="UP000268048">
    <property type="component" value="Chromosome"/>
</dbReference>
<name>A0A3G7TMQ7_9PSED</name>
<gene>
    <name evidence="1" type="ORF">C4K04_2723</name>
</gene>
<sequence>MHHSSLSQVQAKEEILDCLNNACHVIHDTPNIASFLSWWEKHGSDDHGLTADQFQEVYEQLRADIYTFDGCIAQYRRLLQERPRQALLIGEGEYAYLQPDGELIGLTMHRSSTIDQADAYDLDSSAFNNCTGGWMDETYVETRQRIAAPVFVPVTATFQ</sequence>
<protein>
    <submittedName>
        <fullName evidence="1">Uncharacterized protein</fullName>
    </submittedName>
</protein>
<organism evidence="1 2">
    <name type="scientific">Pseudomonas chlororaphis</name>
    <dbReference type="NCBI Taxonomy" id="587753"/>
    <lineage>
        <taxon>Bacteria</taxon>
        <taxon>Pseudomonadati</taxon>
        <taxon>Pseudomonadota</taxon>
        <taxon>Gammaproteobacteria</taxon>
        <taxon>Pseudomonadales</taxon>
        <taxon>Pseudomonadaceae</taxon>
        <taxon>Pseudomonas</taxon>
    </lineage>
</organism>
<dbReference type="AlphaFoldDB" id="A0A3G7TMQ7"/>
<accession>A0A3G7TMQ7</accession>
<proteinExistence type="predicted"/>
<reference evidence="1 2" key="1">
    <citation type="submission" date="2018-03" db="EMBL/GenBank/DDBJ databases">
        <title>Diversity of phytobeneficial traits revealed by whole-genome analysis of worldwide-isolated phenazine-producing Pseudomonas spp.</title>
        <authorList>
            <person name="Biessy A."/>
            <person name="Novinscak A."/>
            <person name="Blom J."/>
            <person name="Leger G."/>
            <person name="Thomashow L.S."/>
            <person name="Cazorla F.M."/>
            <person name="Josic D."/>
            <person name="Filion M."/>
        </authorList>
    </citation>
    <scope>NUCLEOTIDE SEQUENCE [LARGE SCALE GENOMIC DNA]</scope>
    <source>
        <strain evidence="1 2">B25</strain>
    </source>
</reference>